<protein>
    <submittedName>
        <fullName evidence="1">Uncharacterized protein</fullName>
    </submittedName>
</protein>
<sequence length="92" mass="9183">MQGVSAEPSRVLGRGVAQLIPQPSAAVSPADQAAAALAALQTRPVHVGVLQAAALLLEETARAGEDETVRSTAAATAGLLRAAMEQPAATDT</sequence>
<dbReference type="AlphaFoldDB" id="A0A8H1LBB3"/>
<accession>A0A8H1LBB3</accession>
<evidence type="ECO:0000313" key="1">
    <source>
        <dbReference type="EMBL" id="TGG78481.1"/>
    </source>
</evidence>
<name>A0A8H1LBB3_9ACTN</name>
<evidence type="ECO:0000313" key="2">
    <source>
        <dbReference type="Proteomes" id="UP000298111"/>
    </source>
</evidence>
<proteinExistence type="predicted"/>
<gene>
    <name evidence="1" type="ORF">D8771_25130</name>
</gene>
<comment type="caution">
    <text evidence="1">The sequence shown here is derived from an EMBL/GenBank/DDBJ whole genome shotgun (WGS) entry which is preliminary data.</text>
</comment>
<reference evidence="1 2" key="1">
    <citation type="submission" date="2018-10" db="EMBL/GenBank/DDBJ databases">
        <title>Isolation of pseudouridimycin from Streptomyces albus DSM 40763.</title>
        <authorList>
            <person name="Rosenqvist P."/>
            <person name="Metsae-Ketelae M."/>
            <person name="Virta P."/>
        </authorList>
    </citation>
    <scope>NUCLEOTIDE SEQUENCE [LARGE SCALE GENOMIC DNA]</scope>
    <source>
        <strain evidence="1 2">DSM 40763</strain>
    </source>
</reference>
<dbReference type="Proteomes" id="UP000298111">
    <property type="component" value="Unassembled WGS sequence"/>
</dbReference>
<organism evidence="1 2">
    <name type="scientific">Streptomyces albus</name>
    <dbReference type="NCBI Taxonomy" id="1888"/>
    <lineage>
        <taxon>Bacteria</taxon>
        <taxon>Bacillati</taxon>
        <taxon>Actinomycetota</taxon>
        <taxon>Actinomycetes</taxon>
        <taxon>Kitasatosporales</taxon>
        <taxon>Streptomycetaceae</taxon>
        <taxon>Streptomyces</taxon>
    </lineage>
</organism>
<dbReference type="EMBL" id="RCIY01000087">
    <property type="protein sequence ID" value="TGG78481.1"/>
    <property type="molecule type" value="Genomic_DNA"/>
</dbReference>